<evidence type="ECO:0000313" key="2">
    <source>
        <dbReference type="Proteomes" id="UP000320179"/>
    </source>
</evidence>
<gene>
    <name evidence="1" type="ORF">BHS09_08430</name>
</gene>
<name>A0AAE6FXY6_MYXXA</name>
<accession>A0AAE6FXY6</accession>
<dbReference type="Proteomes" id="UP000320179">
    <property type="component" value="Chromosome"/>
</dbReference>
<dbReference type="AlphaFoldDB" id="A0AAE6FXY6"/>
<dbReference type="EMBL" id="CP017174">
    <property type="protein sequence ID" value="QDE67036.1"/>
    <property type="molecule type" value="Genomic_DNA"/>
</dbReference>
<protein>
    <submittedName>
        <fullName evidence="1">Uncharacterized protein</fullName>
    </submittedName>
</protein>
<organism evidence="1 2">
    <name type="scientific">Myxococcus xanthus</name>
    <dbReference type="NCBI Taxonomy" id="34"/>
    <lineage>
        <taxon>Bacteria</taxon>
        <taxon>Pseudomonadati</taxon>
        <taxon>Myxococcota</taxon>
        <taxon>Myxococcia</taxon>
        <taxon>Myxococcales</taxon>
        <taxon>Cystobacterineae</taxon>
        <taxon>Myxococcaceae</taxon>
        <taxon>Myxococcus</taxon>
    </lineage>
</organism>
<proteinExistence type="predicted"/>
<dbReference type="SUPFAM" id="SSF46689">
    <property type="entry name" value="Homeodomain-like"/>
    <property type="match status" value="1"/>
</dbReference>
<sequence length="64" mass="6915">MGQQPFRLTPEQMEERRLFAASLLKSGWRPIDVAGECGVSRGAVSQWGQSLRAGGQQESAAQAP</sequence>
<dbReference type="InterPro" id="IPR009057">
    <property type="entry name" value="Homeodomain-like_sf"/>
</dbReference>
<evidence type="ECO:0000313" key="1">
    <source>
        <dbReference type="EMBL" id="QDE67036.1"/>
    </source>
</evidence>
<reference evidence="1 2" key="1">
    <citation type="journal article" date="2019" name="Science">
        <title>Social genes are selection hotspots in kin groups of a soil microbe.</title>
        <authorList>
            <person name="Wielgoss S."/>
            <person name="Wolfensberger R."/>
            <person name="Sun L."/>
            <person name="Fiegna F."/>
            <person name="Velicer G.J."/>
        </authorList>
    </citation>
    <scope>NUCLEOTIDE SEQUENCE [LARGE SCALE GENOMIC DNA]</scope>
    <source>
        <strain evidence="1 2">MC3.5.9c15</strain>
    </source>
</reference>